<reference evidence="2 3" key="1">
    <citation type="submission" date="2013-05" db="EMBL/GenBank/DDBJ databases">
        <title>Genome assembly of Chondromyces apiculatus DSM 436.</title>
        <authorList>
            <person name="Sharma G."/>
            <person name="Khatri I."/>
            <person name="Kaur C."/>
            <person name="Mayilraj S."/>
            <person name="Subramanian S."/>
        </authorList>
    </citation>
    <scope>NUCLEOTIDE SEQUENCE [LARGE SCALE GENOMIC DNA]</scope>
    <source>
        <strain evidence="2 3">DSM 436</strain>
    </source>
</reference>
<dbReference type="eggNOG" id="COG3055">
    <property type="taxonomic scope" value="Bacteria"/>
</dbReference>
<dbReference type="Proteomes" id="UP000019678">
    <property type="component" value="Unassembled WGS sequence"/>
</dbReference>
<accession>A0A017SXH1</accession>
<dbReference type="EMBL" id="ASRX01000084">
    <property type="protein sequence ID" value="EYF01320.1"/>
    <property type="molecule type" value="Genomic_DNA"/>
</dbReference>
<comment type="caution">
    <text evidence="2">The sequence shown here is derived from an EMBL/GenBank/DDBJ whole genome shotgun (WGS) entry which is preliminary data.</text>
</comment>
<feature type="compositionally biased region" description="Gly residues" evidence="1">
    <location>
        <begin position="116"/>
        <end position="135"/>
    </location>
</feature>
<name>A0A017SXH1_9BACT</name>
<protein>
    <submittedName>
        <fullName evidence="2">Uncharacterized protein</fullName>
    </submittedName>
</protein>
<dbReference type="AlphaFoldDB" id="A0A017SXH1"/>
<feature type="region of interest" description="Disordered" evidence="1">
    <location>
        <begin position="116"/>
        <end position="161"/>
    </location>
</feature>
<sequence length="207" mass="19596">MADQADNCPLAVNPDQSDANGNGAGDVCDCDDPAHTSCEDGNPCTLNDTCQNGVCIPGPEAECPDPVNLVCQQGACEPTNGACIHISKVEGTPCLEGGICIAGGCFTEPTGEGGSNEGGAGGAGGGNAGSGGDAGGAVTTGSGGAAGGGGDTADAGEAPGSGVRIHGNGCSAAATGPSRSKPVLPAALVLLALGAVIPLRRALRRQG</sequence>
<evidence type="ECO:0000256" key="1">
    <source>
        <dbReference type="SAM" id="MobiDB-lite"/>
    </source>
</evidence>
<evidence type="ECO:0000313" key="2">
    <source>
        <dbReference type="EMBL" id="EYF01320.1"/>
    </source>
</evidence>
<gene>
    <name evidence="2" type="ORF">CAP_8474</name>
</gene>
<organism evidence="2 3">
    <name type="scientific">Chondromyces apiculatus DSM 436</name>
    <dbReference type="NCBI Taxonomy" id="1192034"/>
    <lineage>
        <taxon>Bacteria</taxon>
        <taxon>Pseudomonadati</taxon>
        <taxon>Myxococcota</taxon>
        <taxon>Polyangia</taxon>
        <taxon>Polyangiales</taxon>
        <taxon>Polyangiaceae</taxon>
        <taxon>Chondromyces</taxon>
    </lineage>
</organism>
<evidence type="ECO:0000313" key="3">
    <source>
        <dbReference type="Proteomes" id="UP000019678"/>
    </source>
</evidence>
<feature type="compositionally biased region" description="Gly residues" evidence="1">
    <location>
        <begin position="141"/>
        <end position="151"/>
    </location>
</feature>
<proteinExistence type="predicted"/>
<keyword evidence="3" id="KW-1185">Reference proteome</keyword>